<organism evidence="1 2">
    <name type="scientific">Romanomermis culicivorax</name>
    <name type="common">Nematode worm</name>
    <dbReference type="NCBI Taxonomy" id="13658"/>
    <lineage>
        <taxon>Eukaryota</taxon>
        <taxon>Metazoa</taxon>
        <taxon>Ecdysozoa</taxon>
        <taxon>Nematoda</taxon>
        <taxon>Enoplea</taxon>
        <taxon>Dorylaimia</taxon>
        <taxon>Mermithida</taxon>
        <taxon>Mermithoidea</taxon>
        <taxon>Mermithidae</taxon>
        <taxon>Romanomermis</taxon>
    </lineage>
</organism>
<accession>A0A915IRJ0</accession>
<name>A0A915IRJ0_ROMCU</name>
<protein>
    <submittedName>
        <fullName evidence="2">Transposase</fullName>
    </submittedName>
</protein>
<evidence type="ECO:0000313" key="2">
    <source>
        <dbReference type="WBParaSite" id="nRc.2.0.1.t16637-RA"/>
    </source>
</evidence>
<keyword evidence="1" id="KW-1185">Reference proteome</keyword>
<dbReference type="WBParaSite" id="nRc.2.0.1.t16637-RA">
    <property type="protein sequence ID" value="nRc.2.0.1.t16637-RA"/>
    <property type="gene ID" value="nRc.2.0.1.g16637"/>
</dbReference>
<evidence type="ECO:0000313" key="1">
    <source>
        <dbReference type="Proteomes" id="UP000887565"/>
    </source>
</evidence>
<proteinExistence type="predicted"/>
<reference evidence="2" key="1">
    <citation type="submission" date="2022-11" db="UniProtKB">
        <authorList>
            <consortium name="WormBaseParasite"/>
        </authorList>
    </citation>
    <scope>IDENTIFICATION</scope>
</reference>
<dbReference type="Proteomes" id="UP000887565">
    <property type="component" value="Unplaced"/>
</dbReference>
<sequence>MLKRVTTFQKEWMDPDLNPDWAFWVRPGRLDTEASCTYCKKEFSVSTMGHQALSRPCKRGLPSIRFWLTVFRRYIPIYTHSHFNQIMDQLDELTIYEFLRAEAPHLHVTTDDLRSPNANFFMHVSRWFVLQIIGCMESTIDKIQPELMSLLRNPDHFQNSMVDCQIILA</sequence>
<dbReference type="AlphaFoldDB" id="A0A915IRJ0"/>